<evidence type="ECO:0000256" key="2">
    <source>
        <dbReference type="ARBA" id="ARBA00022857"/>
    </source>
</evidence>
<evidence type="ECO:0000313" key="6">
    <source>
        <dbReference type="Proteomes" id="UP000076532"/>
    </source>
</evidence>
<accession>A0A166VYY1</accession>
<dbReference type="InterPro" id="IPR002347">
    <property type="entry name" value="SDR_fam"/>
</dbReference>
<comment type="similarity">
    <text evidence="1 3">Belongs to the short-chain dehydrogenases/reductases (SDR) family.</text>
</comment>
<gene>
    <name evidence="5" type="ORF">FIBSPDRAFT_1036326</name>
</gene>
<dbReference type="EMBL" id="KV417483">
    <property type="protein sequence ID" value="KZP33205.1"/>
    <property type="molecule type" value="Genomic_DNA"/>
</dbReference>
<evidence type="ECO:0000256" key="1">
    <source>
        <dbReference type="ARBA" id="ARBA00006484"/>
    </source>
</evidence>
<dbReference type="GO" id="GO:0019748">
    <property type="term" value="P:secondary metabolic process"/>
    <property type="evidence" value="ECO:0007669"/>
    <property type="project" value="TreeGrafter"/>
</dbReference>
<keyword evidence="2" id="KW-0521">NADP</keyword>
<dbReference type="InterPro" id="IPR020904">
    <property type="entry name" value="Sc_DH/Rdtase_CS"/>
</dbReference>
<protein>
    <submittedName>
        <fullName evidence="5">NAD(P)-binding protein</fullName>
    </submittedName>
</protein>
<evidence type="ECO:0000313" key="5">
    <source>
        <dbReference type="EMBL" id="KZP33205.1"/>
    </source>
</evidence>
<keyword evidence="6" id="KW-1185">Reference proteome</keyword>
<dbReference type="SMART" id="SM00822">
    <property type="entry name" value="PKS_KR"/>
    <property type="match status" value="1"/>
</dbReference>
<dbReference type="PRINTS" id="PR00081">
    <property type="entry name" value="GDHRDH"/>
</dbReference>
<evidence type="ECO:0000259" key="4">
    <source>
        <dbReference type="SMART" id="SM00822"/>
    </source>
</evidence>
<dbReference type="PRINTS" id="PR00080">
    <property type="entry name" value="SDRFAMILY"/>
</dbReference>
<sequence length="245" mass="26031">MSTPPTTILITGANQGLGFETARQLSKHPNVHLFLAGRNLTKIQEAQTKITTEEGCQASVDTVIIDVTDDASIEAGVEEVQSKLRGAALDVLVNNAAVFIDDQIAAKGLRRVFEETFAVNLFGAAVVADSFLPLLKQSKSEGGGRIINLSSGLGSIASMADPKGQSWLYAYNSSKSALNSITVTLAMKNPELHVVCIDPGYNATSMNNYSGPMDPKDGVKVMVAHALKKVGKSAGYYSKDGELPW</sequence>
<evidence type="ECO:0000256" key="3">
    <source>
        <dbReference type="RuleBase" id="RU000363"/>
    </source>
</evidence>
<organism evidence="5 6">
    <name type="scientific">Athelia psychrophila</name>
    <dbReference type="NCBI Taxonomy" id="1759441"/>
    <lineage>
        <taxon>Eukaryota</taxon>
        <taxon>Fungi</taxon>
        <taxon>Dikarya</taxon>
        <taxon>Basidiomycota</taxon>
        <taxon>Agaricomycotina</taxon>
        <taxon>Agaricomycetes</taxon>
        <taxon>Agaricomycetidae</taxon>
        <taxon>Atheliales</taxon>
        <taxon>Atheliaceae</taxon>
        <taxon>Athelia</taxon>
    </lineage>
</organism>
<dbReference type="GO" id="GO:0005737">
    <property type="term" value="C:cytoplasm"/>
    <property type="evidence" value="ECO:0007669"/>
    <property type="project" value="TreeGrafter"/>
</dbReference>
<dbReference type="Proteomes" id="UP000076532">
    <property type="component" value="Unassembled WGS sequence"/>
</dbReference>
<dbReference type="PROSITE" id="PS00061">
    <property type="entry name" value="ADH_SHORT"/>
    <property type="match status" value="1"/>
</dbReference>
<reference evidence="5 6" key="1">
    <citation type="journal article" date="2016" name="Mol. Biol. Evol.">
        <title>Comparative Genomics of Early-Diverging Mushroom-Forming Fungi Provides Insights into the Origins of Lignocellulose Decay Capabilities.</title>
        <authorList>
            <person name="Nagy L.G."/>
            <person name="Riley R."/>
            <person name="Tritt A."/>
            <person name="Adam C."/>
            <person name="Daum C."/>
            <person name="Floudas D."/>
            <person name="Sun H."/>
            <person name="Yadav J.S."/>
            <person name="Pangilinan J."/>
            <person name="Larsson K.H."/>
            <person name="Matsuura K."/>
            <person name="Barry K."/>
            <person name="Labutti K."/>
            <person name="Kuo R."/>
            <person name="Ohm R.A."/>
            <person name="Bhattacharya S.S."/>
            <person name="Shirouzu T."/>
            <person name="Yoshinaga Y."/>
            <person name="Martin F.M."/>
            <person name="Grigoriev I.V."/>
            <person name="Hibbett D.S."/>
        </authorList>
    </citation>
    <scope>NUCLEOTIDE SEQUENCE [LARGE SCALE GENOMIC DNA]</scope>
    <source>
        <strain evidence="5 6">CBS 109695</strain>
    </source>
</reference>
<dbReference type="Pfam" id="PF00106">
    <property type="entry name" value="adh_short"/>
    <property type="match status" value="1"/>
</dbReference>
<dbReference type="OrthoDB" id="3192213at2759"/>
<dbReference type="InterPro" id="IPR051468">
    <property type="entry name" value="Fungal_SecMetab_SDRs"/>
</dbReference>
<dbReference type="Gene3D" id="3.40.50.720">
    <property type="entry name" value="NAD(P)-binding Rossmann-like Domain"/>
    <property type="match status" value="1"/>
</dbReference>
<dbReference type="InterPro" id="IPR036291">
    <property type="entry name" value="NAD(P)-bd_dom_sf"/>
</dbReference>
<dbReference type="PANTHER" id="PTHR43544">
    <property type="entry name" value="SHORT-CHAIN DEHYDROGENASE/REDUCTASE"/>
    <property type="match status" value="1"/>
</dbReference>
<feature type="domain" description="Ketoreductase" evidence="4">
    <location>
        <begin position="6"/>
        <end position="215"/>
    </location>
</feature>
<dbReference type="AlphaFoldDB" id="A0A166VYY1"/>
<proteinExistence type="inferred from homology"/>
<dbReference type="PANTHER" id="PTHR43544:SF32">
    <property type="entry name" value="CHAIN DEHYDROGENASE, PUTATIVE (AFU_ORTHOLOGUE AFUA_5G01530)-RELATED"/>
    <property type="match status" value="1"/>
</dbReference>
<dbReference type="SUPFAM" id="SSF51735">
    <property type="entry name" value="NAD(P)-binding Rossmann-fold domains"/>
    <property type="match status" value="1"/>
</dbReference>
<dbReference type="InterPro" id="IPR057326">
    <property type="entry name" value="KR_dom"/>
</dbReference>
<name>A0A166VYY1_9AGAM</name>
<dbReference type="GO" id="GO:0016491">
    <property type="term" value="F:oxidoreductase activity"/>
    <property type="evidence" value="ECO:0007669"/>
    <property type="project" value="TreeGrafter"/>
</dbReference>